<comment type="subcellular location">
    <subcellularLocation>
        <location evidence="1">Membrane</location>
        <topology evidence="1">Peripheral membrane protein</topology>
    </subcellularLocation>
</comment>
<protein>
    <recommendedName>
        <fullName evidence="6">Vacuolar protein sorting-associated protein 35</fullName>
    </recommendedName>
</protein>
<feature type="compositionally biased region" description="Basic and acidic residues" evidence="7">
    <location>
        <begin position="329"/>
        <end position="342"/>
    </location>
</feature>
<evidence type="ECO:0000256" key="5">
    <source>
        <dbReference type="ARBA" id="ARBA00023136"/>
    </source>
</evidence>
<dbReference type="GeneID" id="19901933"/>
<dbReference type="EMBL" id="JH767573">
    <property type="protein sequence ID" value="EON65384.1"/>
    <property type="molecule type" value="Genomic_DNA"/>
</dbReference>
<keyword evidence="5" id="KW-0472">Membrane</keyword>
<dbReference type="InterPro" id="IPR042491">
    <property type="entry name" value="Vps35_C"/>
</dbReference>
<dbReference type="HOGENOM" id="CLU_005836_0_0_1"/>
<dbReference type="Proteomes" id="UP000016924">
    <property type="component" value="Unassembled WGS sequence"/>
</dbReference>
<evidence type="ECO:0000313" key="8">
    <source>
        <dbReference type="EMBL" id="EON65384.1"/>
    </source>
</evidence>
<dbReference type="PANTHER" id="PTHR11099">
    <property type="entry name" value="VACUOLAR SORTING PROTEIN 35"/>
    <property type="match status" value="1"/>
</dbReference>
<dbReference type="Pfam" id="PF03635">
    <property type="entry name" value="Vps35"/>
    <property type="match status" value="1"/>
</dbReference>
<evidence type="ECO:0000256" key="7">
    <source>
        <dbReference type="SAM" id="MobiDB-lite"/>
    </source>
</evidence>
<organism evidence="8 9">
    <name type="scientific">Coniosporium apollinis (strain CBS 100218)</name>
    <name type="common">Rock-inhabiting black yeast</name>
    <dbReference type="NCBI Taxonomy" id="1168221"/>
    <lineage>
        <taxon>Eukaryota</taxon>
        <taxon>Fungi</taxon>
        <taxon>Dikarya</taxon>
        <taxon>Ascomycota</taxon>
        <taxon>Pezizomycotina</taxon>
        <taxon>Dothideomycetes</taxon>
        <taxon>Dothideomycetes incertae sedis</taxon>
        <taxon>Coniosporium</taxon>
    </lineage>
</organism>
<accession>R7YU95</accession>
<evidence type="ECO:0000256" key="4">
    <source>
        <dbReference type="ARBA" id="ARBA00022927"/>
    </source>
</evidence>
<dbReference type="InterPro" id="IPR005378">
    <property type="entry name" value="Vps35"/>
</dbReference>
<dbReference type="RefSeq" id="XP_007780701.1">
    <property type="nucleotide sequence ID" value="XM_007782511.1"/>
</dbReference>
<name>R7YU95_CONA1</name>
<dbReference type="STRING" id="1168221.R7YU95"/>
<dbReference type="PIRSF" id="PIRSF009375">
    <property type="entry name" value="Retromer_Vps35"/>
    <property type="match status" value="1"/>
</dbReference>
<proteinExistence type="inferred from homology"/>
<dbReference type="GO" id="GO:0006886">
    <property type="term" value="P:intracellular protein transport"/>
    <property type="evidence" value="ECO:0007669"/>
    <property type="project" value="TreeGrafter"/>
</dbReference>
<evidence type="ECO:0000256" key="1">
    <source>
        <dbReference type="ARBA" id="ARBA00004170"/>
    </source>
</evidence>
<evidence type="ECO:0000256" key="6">
    <source>
        <dbReference type="PIRNR" id="PIRNR009375"/>
    </source>
</evidence>
<evidence type="ECO:0000256" key="3">
    <source>
        <dbReference type="ARBA" id="ARBA00022448"/>
    </source>
</evidence>
<gene>
    <name evidence="8" type="ORF">W97_04622</name>
</gene>
<feature type="compositionally biased region" description="Low complexity" evidence="7">
    <location>
        <begin position="356"/>
        <end position="369"/>
    </location>
</feature>
<dbReference type="Gene3D" id="1.25.40.660">
    <property type="entry name" value="Vacuolar protein sorting-associated protein 35, helical subcomplex Vps35-C"/>
    <property type="match status" value="1"/>
</dbReference>
<keyword evidence="9" id="KW-1185">Reference proteome</keyword>
<dbReference type="GO" id="GO:0005829">
    <property type="term" value="C:cytosol"/>
    <property type="evidence" value="ECO:0007669"/>
    <property type="project" value="GOC"/>
</dbReference>
<dbReference type="GO" id="GO:0030906">
    <property type="term" value="C:retromer, cargo-selective complex"/>
    <property type="evidence" value="ECO:0007669"/>
    <property type="project" value="InterPro"/>
</dbReference>
<dbReference type="OMA" id="YIRSREY"/>
<sequence length="869" mass="98098">MASPPVVEDQGRLLEDALAVVRQQTVLMRRCLETPGKLMDALKCSSTLVSELRTSSLGPKQYYELYMAVFDALRHLSVYLRDNHPVNHLADLYELVQYAGNIIPRLYLMITVGTVYMAIEDAPVKEIMKDMMEMSRGVQHPVRGLFLRYYLSGQARDHLPTGSGDGPEGNLQDSISFILTNFVEMNKLWVRLQHQGHSREREQRTRERQELQLLVGSNLVRLSQLVDLDNYKKILQPLLEQVVQCRDVLAQEYLLEVITQVFPDEYHLHTLDQFLSATARLNPHVNIKAIVIGLMDRLSAYAARESESESPEERRKAEDDATTKLLEKLRMSKESKPADKPAQENGDAPEARPAESDAASTATSTTAVEPPEESAPTNGESKRSRGIPDNVKLFEIFHEQVASLVKLQRLPIQDTIALLVSLANLALNIYPERLDYVDQVLAFANEKVAQYANSADLHAPATQSSILNLLLAPVKAYLSLFTALALPNFIPLFQSQPYSTRRSVAGEVAQSLLRNQTKIDTVENLEGVLEILKVIIKEGTQQSAGYQGGPLQRKGMETDETIDEQGWLARIVHLIQSPSNDTQFKLLQTARKAFSEGNERVKYTTPALITTSIKLARRYKTREHLDDNWSTQSSALYKFMHSTLSTLYTRVNGAADLSLRLFVACGQVADQNGFEEVSYEFFAQAFTIYEEAISDSRAQFQAVCIIASGLHTTRNFSKENYDTLITKCALHGSKLLKKPDQCRAVYLASHLWWATEIRAKGEEDTKTLYRDGKRVLECLQRALRVADACMDTAVSVELFVEILNRYVYYFDQENEAVTTKYLNGLIELIHSNLQTNEATSSLENPRKHFQRTLDYIASREYEGVITTPK</sequence>
<keyword evidence="4 6" id="KW-0653">Protein transport</keyword>
<comment type="function">
    <text evidence="6">Plays a role in vesicular protein sorting.</text>
</comment>
<dbReference type="FunFam" id="1.25.40.660:FF:000002">
    <property type="entry name" value="Vacuolar protein sorting-associated protein 35"/>
    <property type="match status" value="1"/>
</dbReference>
<dbReference type="GO" id="GO:0005770">
    <property type="term" value="C:late endosome"/>
    <property type="evidence" value="ECO:0007669"/>
    <property type="project" value="TreeGrafter"/>
</dbReference>
<dbReference type="GO" id="GO:0042147">
    <property type="term" value="P:retrograde transport, endosome to Golgi"/>
    <property type="evidence" value="ECO:0007669"/>
    <property type="project" value="InterPro"/>
</dbReference>
<dbReference type="AlphaFoldDB" id="R7YU95"/>
<dbReference type="eggNOG" id="KOG1107">
    <property type="taxonomic scope" value="Eukaryota"/>
</dbReference>
<keyword evidence="3 6" id="KW-0813">Transport</keyword>
<evidence type="ECO:0000313" key="9">
    <source>
        <dbReference type="Proteomes" id="UP000016924"/>
    </source>
</evidence>
<dbReference type="OrthoDB" id="10258141at2759"/>
<dbReference type="PANTHER" id="PTHR11099:SF0">
    <property type="entry name" value="VACUOLAR PROTEIN SORTING-ASSOCIATED PROTEIN 35"/>
    <property type="match status" value="1"/>
</dbReference>
<comment type="similarity">
    <text evidence="2 6">Belongs to the VPS35 family.</text>
</comment>
<evidence type="ECO:0000256" key="2">
    <source>
        <dbReference type="ARBA" id="ARBA00006536"/>
    </source>
</evidence>
<reference evidence="9" key="1">
    <citation type="submission" date="2012-06" db="EMBL/GenBank/DDBJ databases">
        <title>The genome sequence of Coniosporium apollinis CBS 100218.</title>
        <authorList>
            <consortium name="The Broad Institute Genome Sequencing Platform"/>
            <person name="Cuomo C."/>
            <person name="Gorbushina A."/>
            <person name="Noack S."/>
            <person name="Walker B."/>
            <person name="Young S.K."/>
            <person name="Zeng Q."/>
            <person name="Gargeya S."/>
            <person name="Fitzgerald M."/>
            <person name="Haas B."/>
            <person name="Abouelleil A."/>
            <person name="Alvarado L."/>
            <person name="Arachchi H.M."/>
            <person name="Berlin A.M."/>
            <person name="Chapman S.B."/>
            <person name="Goldberg J."/>
            <person name="Griggs A."/>
            <person name="Gujja S."/>
            <person name="Hansen M."/>
            <person name="Howarth C."/>
            <person name="Imamovic A."/>
            <person name="Larimer J."/>
            <person name="McCowan C."/>
            <person name="Montmayeur A."/>
            <person name="Murphy C."/>
            <person name="Neiman D."/>
            <person name="Pearson M."/>
            <person name="Priest M."/>
            <person name="Roberts A."/>
            <person name="Saif S."/>
            <person name="Shea T."/>
            <person name="Sisk P."/>
            <person name="Sykes S."/>
            <person name="Wortman J."/>
            <person name="Nusbaum C."/>
            <person name="Birren B."/>
        </authorList>
    </citation>
    <scope>NUCLEOTIDE SEQUENCE [LARGE SCALE GENOMIC DNA]</scope>
    <source>
        <strain evidence="9">CBS 100218</strain>
    </source>
</reference>
<feature type="region of interest" description="Disordered" evidence="7">
    <location>
        <begin position="329"/>
        <end position="385"/>
    </location>
</feature>